<evidence type="ECO:0000259" key="2">
    <source>
        <dbReference type="Pfam" id="PF09990"/>
    </source>
</evidence>
<evidence type="ECO:0000256" key="1">
    <source>
        <dbReference type="SAM" id="Phobius"/>
    </source>
</evidence>
<name>A0A9E6ZWB9_9HYPH</name>
<protein>
    <submittedName>
        <fullName evidence="3">DUF2231 domain-containing protein</fullName>
    </submittedName>
</protein>
<feature type="transmembrane region" description="Helical" evidence="1">
    <location>
        <begin position="116"/>
        <end position="139"/>
    </location>
</feature>
<dbReference type="InterPro" id="IPR019251">
    <property type="entry name" value="DUF2231_TM"/>
</dbReference>
<feature type="transmembrane region" description="Helical" evidence="1">
    <location>
        <begin position="19"/>
        <end position="40"/>
    </location>
</feature>
<keyword evidence="1" id="KW-0472">Membrane</keyword>
<organism evidence="3 4">
    <name type="scientific">Ancylobacter polymorphus</name>
    <dbReference type="NCBI Taxonomy" id="223390"/>
    <lineage>
        <taxon>Bacteria</taxon>
        <taxon>Pseudomonadati</taxon>
        <taxon>Pseudomonadota</taxon>
        <taxon>Alphaproteobacteria</taxon>
        <taxon>Hyphomicrobiales</taxon>
        <taxon>Xanthobacteraceae</taxon>
        <taxon>Ancylobacter</taxon>
    </lineage>
</organism>
<dbReference type="EMBL" id="CP083239">
    <property type="protein sequence ID" value="UOK72929.1"/>
    <property type="molecule type" value="Genomic_DNA"/>
</dbReference>
<dbReference type="KEGG" id="apol:K9D25_09625"/>
<keyword evidence="1" id="KW-0812">Transmembrane</keyword>
<evidence type="ECO:0000313" key="4">
    <source>
        <dbReference type="Proteomes" id="UP000831684"/>
    </source>
</evidence>
<proteinExistence type="predicted"/>
<accession>A0A9E6ZWB9</accession>
<feature type="domain" description="DUF2231" evidence="2">
    <location>
        <begin position="14"/>
        <end position="132"/>
    </location>
</feature>
<dbReference type="AlphaFoldDB" id="A0A9E6ZWB9"/>
<gene>
    <name evidence="3" type="ORF">K9D25_09625</name>
</gene>
<dbReference type="Pfam" id="PF09990">
    <property type="entry name" value="DUF2231"/>
    <property type="match status" value="1"/>
</dbReference>
<sequence length="149" mass="15679">MAVLEASTTRIVAPPLHPFLMLIPATCLTAGLLTDLAYWATVNTMWADFSAWLVSAGAILAWLVAIAGLIELLIRPVLRASAGMAAYVLAYLAAMVLATFNMLVHSRDGWSSVVPWGLALSALTVLAFLAAAVAAYGLVARPRIGGSIR</sequence>
<dbReference type="Proteomes" id="UP000831684">
    <property type="component" value="Chromosome"/>
</dbReference>
<evidence type="ECO:0000313" key="3">
    <source>
        <dbReference type="EMBL" id="UOK72929.1"/>
    </source>
</evidence>
<keyword evidence="1" id="KW-1133">Transmembrane helix</keyword>
<feature type="transmembrane region" description="Helical" evidence="1">
    <location>
        <begin position="52"/>
        <end position="74"/>
    </location>
</feature>
<dbReference type="RefSeq" id="WP_244450622.1">
    <property type="nucleotide sequence ID" value="NZ_CP083239.1"/>
</dbReference>
<feature type="transmembrane region" description="Helical" evidence="1">
    <location>
        <begin position="86"/>
        <end position="104"/>
    </location>
</feature>
<reference evidence="3" key="1">
    <citation type="submission" date="2021-09" db="EMBL/GenBank/DDBJ databases">
        <title>Network and meta-omics reveal the key degrader and cooperation patterns in an efficient 1,4-dioxane-degrading microbial community.</title>
        <authorList>
            <person name="Dai C."/>
        </authorList>
    </citation>
    <scope>NUCLEOTIDE SEQUENCE</scope>
    <source>
        <strain evidence="3">ZM13</strain>
    </source>
</reference>